<comment type="similarity">
    <text evidence="1">Belongs to the bacterial solute-binding protein 7 family.</text>
</comment>
<dbReference type="RefSeq" id="WP_009755767.1">
    <property type="nucleotide sequence ID" value="NZ_AMSI01000001.1"/>
</dbReference>
<gene>
    <name evidence="4" type="ORF">NA8A_02220</name>
</gene>
<evidence type="ECO:0000256" key="1">
    <source>
        <dbReference type="ARBA" id="ARBA00009023"/>
    </source>
</evidence>
<proteinExistence type="inferred from homology"/>
<evidence type="ECO:0000313" key="4">
    <source>
        <dbReference type="EMBL" id="EKF44520.1"/>
    </source>
</evidence>
<dbReference type="AlphaFoldDB" id="K2NZ46"/>
<dbReference type="PANTHER" id="PTHR33376:SF7">
    <property type="entry name" value="C4-DICARBOXYLATE-BINDING PROTEIN DCTB"/>
    <property type="match status" value="1"/>
</dbReference>
<dbReference type="eggNOG" id="COG1638">
    <property type="taxonomic scope" value="Bacteria"/>
</dbReference>
<name>K2NZ46_9HYPH</name>
<dbReference type="Pfam" id="PF03480">
    <property type="entry name" value="DctP"/>
    <property type="match status" value="1"/>
</dbReference>
<keyword evidence="5" id="KW-1185">Reference proteome</keyword>
<keyword evidence="3" id="KW-0732">Signal</keyword>
<sequence>MKQHDNETGIATTLQSRRDFMRLVRNAGFTVAAVAAGSGALGIPEAEAQTRAEESERESAAQYKMTIATAYRLGTDRSFPVMQLQLKENIQNATRGKVYVRLVPDGALGAGAELAEKVQNGTIQAAQHSIANFAPFAKTVDVINLPYWCGDNQQFVNLVTSDIWKQEVDTRVEKNGFKVLLYQPVDPRTVSLRRGLRDEPVRRPDDLKGLKFRVPGSAILAQLYRLLGANPTPIAWGETPSALRQGVADALDPNVMGLNLFGFKDIVSRVTFVRSVPDGGVYSCNLAWLETLDNDTREAVEWGAHITFLQNLSQVPASREYSMAEMAAAGVKFYSPAEDEMAEWRERAGAQRSEWDDIKKDLVGSLDVFDRLKEAADTPSAFYVHDA</sequence>
<dbReference type="PATRIC" id="fig|1231190.3.peg.468"/>
<evidence type="ECO:0000313" key="5">
    <source>
        <dbReference type="Proteomes" id="UP000007374"/>
    </source>
</evidence>
<dbReference type="STRING" id="721133.SAMN05216176_102450"/>
<dbReference type="Proteomes" id="UP000007374">
    <property type="component" value="Unassembled WGS sequence"/>
</dbReference>
<keyword evidence="2" id="KW-0813">Transport</keyword>
<comment type="caution">
    <text evidence="4">The sequence shown here is derived from an EMBL/GenBank/DDBJ whole genome shotgun (WGS) entry which is preliminary data.</text>
</comment>
<dbReference type="PROSITE" id="PS51318">
    <property type="entry name" value="TAT"/>
    <property type="match status" value="1"/>
</dbReference>
<evidence type="ECO:0000256" key="3">
    <source>
        <dbReference type="ARBA" id="ARBA00022729"/>
    </source>
</evidence>
<dbReference type="InterPro" id="IPR018389">
    <property type="entry name" value="DctP_fam"/>
</dbReference>
<dbReference type="CDD" id="cd13603">
    <property type="entry name" value="PBP2_TRAP_Siap_TeaA_like"/>
    <property type="match status" value="1"/>
</dbReference>
<accession>K2NZ46</accession>
<organism evidence="4 5">
    <name type="scientific">Nitratireductor indicus C115</name>
    <dbReference type="NCBI Taxonomy" id="1231190"/>
    <lineage>
        <taxon>Bacteria</taxon>
        <taxon>Pseudomonadati</taxon>
        <taxon>Pseudomonadota</taxon>
        <taxon>Alphaproteobacteria</taxon>
        <taxon>Hyphomicrobiales</taxon>
        <taxon>Phyllobacteriaceae</taxon>
        <taxon>Nitratireductor</taxon>
    </lineage>
</organism>
<dbReference type="Gene3D" id="3.40.190.170">
    <property type="entry name" value="Bacterial extracellular solute-binding protein, family 7"/>
    <property type="match status" value="1"/>
</dbReference>
<dbReference type="EMBL" id="AMSI01000001">
    <property type="protein sequence ID" value="EKF44520.1"/>
    <property type="molecule type" value="Genomic_DNA"/>
</dbReference>
<reference evidence="4 5" key="1">
    <citation type="journal article" date="2012" name="J. Bacteriol.">
        <title>Genome Sequence of Nitratireductor indicus Type Strain C115.</title>
        <authorList>
            <person name="Lai Q."/>
            <person name="Li G."/>
            <person name="Yu Z."/>
            <person name="Shao Z."/>
        </authorList>
    </citation>
    <scope>NUCLEOTIDE SEQUENCE [LARGE SCALE GENOMIC DNA]</scope>
    <source>
        <strain evidence="4 5">C115</strain>
    </source>
</reference>
<dbReference type="GO" id="GO:0055085">
    <property type="term" value="P:transmembrane transport"/>
    <property type="evidence" value="ECO:0007669"/>
    <property type="project" value="InterPro"/>
</dbReference>
<dbReference type="InterPro" id="IPR038404">
    <property type="entry name" value="TRAP_DctP_sf"/>
</dbReference>
<evidence type="ECO:0000256" key="2">
    <source>
        <dbReference type="ARBA" id="ARBA00022448"/>
    </source>
</evidence>
<protein>
    <submittedName>
        <fullName evidence="4">TRAP transporter, subunit DctP</fullName>
    </submittedName>
</protein>
<dbReference type="NCBIfam" id="NF037995">
    <property type="entry name" value="TRAP_S1"/>
    <property type="match status" value="1"/>
</dbReference>
<dbReference type="InterPro" id="IPR006311">
    <property type="entry name" value="TAT_signal"/>
</dbReference>
<dbReference type="PANTHER" id="PTHR33376">
    <property type="match status" value="1"/>
</dbReference>